<organism evidence="1">
    <name type="scientific">Laurencia australis</name>
    <dbReference type="NCBI Taxonomy" id="3073067"/>
    <lineage>
        <taxon>Eukaryota</taxon>
        <taxon>Rhodophyta</taxon>
        <taxon>Florideophyceae</taxon>
        <taxon>Rhodymeniophycidae</taxon>
        <taxon>Ceramiales</taxon>
        <taxon>Rhodomelaceae</taxon>
        <taxon>Laurencieae</taxon>
        <taxon>Laurencia</taxon>
    </lineage>
</organism>
<protein>
    <submittedName>
        <fullName evidence="1">Uncharacterized protein</fullName>
    </submittedName>
</protein>
<keyword evidence="1" id="KW-0150">Chloroplast</keyword>
<evidence type="ECO:0000313" key="1">
    <source>
        <dbReference type="EMBL" id="WMP11845.1"/>
    </source>
</evidence>
<dbReference type="EMBL" id="OQ908868">
    <property type="protein sequence ID" value="WMP11845.1"/>
    <property type="molecule type" value="Genomic_DNA"/>
</dbReference>
<keyword evidence="1" id="KW-0934">Plastid</keyword>
<sequence>MIIKFITFLYIHKYILRKSTKARKFYYQSRLNIIY</sequence>
<dbReference type="EMBL" id="OQ908869">
    <property type="protein sequence ID" value="WMP12056.1"/>
    <property type="molecule type" value="Genomic_DNA"/>
</dbReference>
<proteinExistence type="predicted"/>
<dbReference type="AlphaFoldDB" id="A0AA51NEH7"/>
<evidence type="ECO:0000313" key="2">
    <source>
        <dbReference type="EMBL" id="WMP12056.1"/>
    </source>
</evidence>
<name>A0AA51NEH7_9FLOR</name>
<geneLocation type="chloroplast" evidence="1"/>
<accession>A0AA51NEH7</accession>
<reference evidence="1" key="1">
    <citation type="journal article" date="2023" name="J. Phycol.">
        <title>Gene-rich plastid genomes of two parasitic red algal species, Laurencia australis and L. verruciformis (Rhodomelaceae, Ceramiales), and a taxonomic revision of Janczewskia.</title>
        <authorList>
            <person name="Preuss M."/>
            <person name="Diaz-Tapia P."/>
            <person name="Verbruggen H."/>
            <person name="Zuccarello G.C."/>
        </authorList>
    </citation>
    <scope>NUCLEOTIDE SEQUENCE</scope>
    <source>
        <strain evidence="1">B1P</strain>
        <strain evidence="2">B2P</strain>
    </source>
</reference>
<gene>
    <name evidence="1" type="primary">orf982</name>
</gene>